<dbReference type="EMBL" id="ABIA03000002">
    <property type="protein sequence ID" value="KGB27095.1"/>
    <property type="molecule type" value="Genomic_DNA"/>
</dbReference>
<name>A0A094YYM7_HOEPD</name>
<keyword evidence="1" id="KW-0812">Transmembrane</keyword>
<keyword evidence="1" id="KW-0472">Membrane</keyword>
<gene>
    <name evidence="2" type="ORF">HPDFL43_00014200</name>
</gene>
<keyword evidence="3" id="KW-1185">Reference proteome</keyword>
<accession>A0A094YYM7</accession>
<keyword evidence="1" id="KW-1133">Transmembrane helix</keyword>
<evidence type="ECO:0000256" key="1">
    <source>
        <dbReference type="SAM" id="Phobius"/>
    </source>
</evidence>
<comment type="caution">
    <text evidence="2">The sequence shown here is derived from an EMBL/GenBank/DDBJ whole genome shotgun (WGS) entry which is preliminary data.</text>
</comment>
<organism evidence="2 3">
    <name type="scientific">Hoeflea phototrophica (strain DSM 17068 / NCIMB 14078 / DFL-43)</name>
    <dbReference type="NCBI Taxonomy" id="411684"/>
    <lineage>
        <taxon>Bacteria</taxon>
        <taxon>Pseudomonadati</taxon>
        <taxon>Pseudomonadota</taxon>
        <taxon>Alphaproteobacteria</taxon>
        <taxon>Hyphomicrobiales</taxon>
        <taxon>Rhizobiaceae</taxon>
        <taxon>Hoeflea</taxon>
    </lineage>
</organism>
<sequence length="178" mass="20496">MQICAGSAHPGMLRMPKGDKNVAKGVRIRRWHPDLGAIQGARRRCEAHCMDIAEHDFSAIPRQSGFKRDFDLLIGERRIRLRGVRMVPAFPFREQLIESIKRVLVQSRRIRTLAFICASGVLVALAGLLRGGFPRRCGRPFPQNWLHRLRLASVFRCLRRRFWGCGFWSGICGMRRMD</sequence>
<evidence type="ECO:0000313" key="3">
    <source>
        <dbReference type="Proteomes" id="UP000004291"/>
    </source>
</evidence>
<proteinExistence type="predicted"/>
<protein>
    <submittedName>
        <fullName evidence="2">Uncharacterized protein</fullName>
    </submittedName>
</protein>
<dbReference type="Proteomes" id="UP000004291">
    <property type="component" value="Chromosome"/>
</dbReference>
<feature type="transmembrane region" description="Helical" evidence="1">
    <location>
        <begin position="112"/>
        <end position="133"/>
    </location>
</feature>
<reference evidence="2 3" key="2">
    <citation type="submission" date="2012-06" db="EMBL/GenBank/DDBJ databases">
        <authorList>
            <person name="Fiebig A."/>
        </authorList>
    </citation>
    <scope>NUCLEOTIDE SEQUENCE [LARGE SCALE GENOMIC DNA]</scope>
    <source>
        <strain evidence="2 3">DFL-43</strain>
    </source>
</reference>
<reference evidence="2 3" key="1">
    <citation type="submission" date="2007-10" db="EMBL/GenBank/DDBJ databases">
        <authorList>
            <person name="Wagner-Dobler I."/>
            <person name="Ferriera S."/>
            <person name="Johnson J."/>
            <person name="Kravitz S."/>
            <person name="Beeson K."/>
            <person name="Sutton G."/>
            <person name="Rogers Y.-H."/>
            <person name="Friedman R."/>
            <person name="Frazier M."/>
            <person name="Venter J.C."/>
        </authorList>
    </citation>
    <scope>NUCLEOTIDE SEQUENCE [LARGE SCALE GENOMIC DNA]</scope>
    <source>
        <strain evidence="2 3">DFL-43</strain>
    </source>
</reference>
<dbReference type="HOGENOM" id="CLU_1508629_0_0_5"/>
<evidence type="ECO:0000313" key="2">
    <source>
        <dbReference type="EMBL" id="KGB27095.1"/>
    </source>
</evidence>
<dbReference type="AlphaFoldDB" id="A0A094YYM7"/>